<evidence type="ECO:0000313" key="3">
    <source>
        <dbReference type="Proteomes" id="UP000326903"/>
    </source>
</evidence>
<protein>
    <recommendedName>
        <fullName evidence="4">Lipoprotein</fullName>
    </recommendedName>
</protein>
<dbReference type="PROSITE" id="PS51257">
    <property type="entry name" value="PROKAR_LIPOPROTEIN"/>
    <property type="match status" value="1"/>
</dbReference>
<comment type="caution">
    <text evidence="2">The sequence shown here is derived from an EMBL/GenBank/DDBJ whole genome shotgun (WGS) entry which is preliminary data.</text>
</comment>
<evidence type="ECO:0000313" key="2">
    <source>
        <dbReference type="EMBL" id="KAA9041826.1"/>
    </source>
</evidence>
<evidence type="ECO:0000256" key="1">
    <source>
        <dbReference type="SAM" id="SignalP"/>
    </source>
</evidence>
<proteinExistence type="predicted"/>
<keyword evidence="3" id="KW-1185">Reference proteome</keyword>
<reference evidence="2 3" key="1">
    <citation type="submission" date="2019-09" db="EMBL/GenBank/DDBJ databases">
        <title>Draft genome sequence of Ginsengibacter sp. BR5-29.</title>
        <authorList>
            <person name="Im W.-T."/>
        </authorList>
    </citation>
    <scope>NUCLEOTIDE SEQUENCE [LARGE SCALE GENOMIC DNA]</scope>
    <source>
        <strain evidence="2 3">BR5-29</strain>
    </source>
</reference>
<feature type="chain" id="PRO_5023921007" description="Lipoprotein" evidence="1">
    <location>
        <begin position="23"/>
        <end position="261"/>
    </location>
</feature>
<gene>
    <name evidence="2" type="ORF">FW778_07365</name>
</gene>
<feature type="signal peptide" evidence="1">
    <location>
        <begin position="1"/>
        <end position="22"/>
    </location>
</feature>
<accession>A0A5J5IL74</accession>
<dbReference type="AlphaFoldDB" id="A0A5J5IL74"/>
<dbReference type="EMBL" id="VYQF01000001">
    <property type="protein sequence ID" value="KAA9041826.1"/>
    <property type="molecule type" value="Genomic_DNA"/>
</dbReference>
<evidence type="ECO:0008006" key="4">
    <source>
        <dbReference type="Google" id="ProtNLM"/>
    </source>
</evidence>
<dbReference type="Proteomes" id="UP000326903">
    <property type="component" value="Unassembled WGS sequence"/>
</dbReference>
<dbReference type="RefSeq" id="WP_150413955.1">
    <property type="nucleotide sequence ID" value="NZ_VYQF01000001.1"/>
</dbReference>
<name>A0A5J5IL74_9BACT</name>
<sequence length="261" mass="29107">MKNLILASIVLATISCTSNVKEAPNMPGAYFMTSQTINDGKKDTKYTDLKQLKIYTDSFMMYTQVNPGDSVSSFGVGAYTADTGTVTEYVKYSASDSTINSSPRTFTLNITKTPEGYTQVIPDISIDTQKIKLTEEYQSVSKAQKTPLDGVWKETNSFIVKGNDTTKNNRTQYKAFYAGYFMYGHTFKDSANRNFTGIGFGTFTMDGDNKMKEVDLNSTYSIAVGQSFMIDIEMNGADNYKQTIVNADSSKSVEYYERLKK</sequence>
<keyword evidence="1" id="KW-0732">Signal</keyword>
<organism evidence="2 3">
    <name type="scientific">Ginsengibacter hankyongi</name>
    <dbReference type="NCBI Taxonomy" id="2607284"/>
    <lineage>
        <taxon>Bacteria</taxon>
        <taxon>Pseudomonadati</taxon>
        <taxon>Bacteroidota</taxon>
        <taxon>Chitinophagia</taxon>
        <taxon>Chitinophagales</taxon>
        <taxon>Chitinophagaceae</taxon>
        <taxon>Ginsengibacter</taxon>
    </lineage>
</organism>